<protein>
    <submittedName>
        <fullName evidence="7">Na/Pi cotransporter II-like protein</fullName>
    </submittedName>
</protein>
<evidence type="ECO:0000313" key="7">
    <source>
        <dbReference type="EMBL" id="GGD45511.1"/>
    </source>
</evidence>
<feature type="transmembrane region" description="Helical" evidence="6">
    <location>
        <begin position="107"/>
        <end position="128"/>
    </location>
</feature>
<feature type="transmembrane region" description="Helical" evidence="6">
    <location>
        <begin position="140"/>
        <end position="158"/>
    </location>
</feature>
<dbReference type="NCBIfam" id="TIGR00704">
    <property type="entry name" value="NaPi_cotrn_rel"/>
    <property type="match status" value="1"/>
</dbReference>
<evidence type="ECO:0000256" key="6">
    <source>
        <dbReference type="SAM" id="Phobius"/>
    </source>
</evidence>
<dbReference type="SUPFAM" id="SSF109755">
    <property type="entry name" value="PhoU-like"/>
    <property type="match status" value="1"/>
</dbReference>
<feature type="transmembrane region" description="Helical" evidence="6">
    <location>
        <begin position="245"/>
        <end position="264"/>
    </location>
</feature>
<dbReference type="InterPro" id="IPR038078">
    <property type="entry name" value="PhoU-like_sf"/>
</dbReference>
<keyword evidence="8" id="KW-1185">Reference proteome</keyword>
<evidence type="ECO:0000256" key="4">
    <source>
        <dbReference type="ARBA" id="ARBA00022989"/>
    </source>
</evidence>
<organism evidence="7 8">
    <name type="scientific">Sinisalibacter lacisalsi</name>
    <dbReference type="NCBI Taxonomy" id="1526570"/>
    <lineage>
        <taxon>Bacteria</taxon>
        <taxon>Pseudomonadati</taxon>
        <taxon>Pseudomonadota</taxon>
        <taxon>Alphaproteobacteria</taxon>
        <taxon>Rhodobacterales</taxon>
        <taxon>Roseobacteraceae</taxon>
        <taxon>Sinisalibacter</taxon>
    </lineage>
</organism>
<reference evidence="8" key="1">
    <citation type="journal article" date="2019" name="Int. J. Syst. Evol. Microbiol.">
        <title>The Global Catalogue of Microorganisms (GCM) 10K type strain sequencing project: providing services to taxonomists for standard genome sequencing and annotation.</title>
        <authorList>
            <consortium name="The Broad Institute Genomics Platform"/>
            <consortium name="The Broad Institute Genome Sequencing Center for Infectious Disease"/>
            <person name="Wu L."/>
            <person name="Ma J."/>
        </authorList>
    </citation>
    <scope>NUCLEOTIDE SEQUENCE [LARGE SCALE GENOMIC DNA]</scope>
    <source>
        <strain evidence="8">CGMCC 1.12922</strain>
    </source>
</reference>
<gene>
    <name evidence="7" type="ORF">GCM10011358_31550</name>
</gene>
<name>A0ABQ1QUF0_9RHOB</name>
<evidence type="ECO:0000256" key="5">
    <source>
        <dbReference type="ARBA" id="ARBA00023136"/>
    </source>
</evidence>
<dbReference type="RefSeq" id="WP_188529638.1">
    <property type="nucleotide sequence ID" value="NZ_BMGI01000006.1"/>
</dbReference>
<comment type="caution">
    <text evidence="7">The sequence shown here is derived from an EMBL/GenBank/DDBJ whole genome shotgun (WGS) entry which is preliminary data.</text>
</comment>
<keyword evidence="2" id="KW-1003">Cell membrane</keyword>
<feature type="transmembrane region" description="Helical" evidence="6">
    <location>
        <begin position="75"/>
        <end position="95"/>
    </location>
</feature>
<comment type="subcellular location">
    <subcellularLocation>
        <location evidence="1">Cell membrane</location>
        <topology evidence="1">Multi-pass membrane protein</topology>
    </subcellularLocation>
</comment>
<accession>A0ABQ1QUF0</accession>
<dbReference type="NCBIfam" id="NF037997">
    <property type="entry name" value="Na_Pi_symport"/>
    <property type="match status" value="1"/>
</dbReference>
<evidence type="ECO:0000256" key="3">
    <source>
        <dbReference type="ARBA" id="ARBA00022692"/>
    </source>
</evidence>
<proteinExistence type="predicted"/>
<feature type="transmembrane region" description="Helical" evidence="6">
    <location>
        <begin position="179"/>
        <end position="204"/>
    </location>
</feature>
<dbReference type="EMBL" id="BMGI01000006">
    <property type="protein sequence ID" value="GGD45511.1"/>
    <property type="molecule type" value="Genomic_DNA"/>
</dbReference>
<dbReference type="InterPro" id="IPR004633">
    <property type="entry name" value="NaPi_cotrn-rel/YqeW-like"/>
</dbReference>
<feature type="transmembrane region" description="Helical" evidence="6">
    <location>
        <begin position="284"/>
        <end position="306"/>
    </location>
</feature>
<dbReference type="PANTHER" id="PTHR10010:SF46">
    <property type="entry name" value="SODIUM-DEPENDENT PHOSPHATE TRANSPORT PROTEIN 2B"/>
    <property type="match status" value="1"/>
</dbReference>
<feature type="transmembrane region" description="Helical" evidence="6">
    <location>
        <begin position="12"/>
        <end position="32"/>
    </location>
</feature>
<evidence type="ECO:0000313" key="8">
    <source>
        <dbReference type="Proteomes" id="UP000617355"/>
    </source>
</evidence>
<dbReference type="InterPro" id="IPR003841">
    <property type="entry name" value="Na/Pi_transpt"/>
</dbReference>
<dbReference type="Proteomes" id="UP000617355">
    <property type="component" value="Unassembled WGS sequence"/>
</dbReference>
<evidence type="ECO:0000256" key="2">
    <source>
        <dbReference type="ARBA" id="ARBA00022475"/>
    </source>
</evidence>
<sequence>MRDIFANFELWTGLLGGLALFLFGMDLLTRALKRVTGDRMRALLARLTENRLKGVLLGAGVTAVVQSSSVTTVLLVGFISAGVMTMAQSVAVIMGANIGTTVTAQILAFKITTLALPMVTLGVAAMLIAKDRVWQEYGQAVIGLGLVFYGMAVMSDAMSPLAQYPGFLSAMASLDAPVLALLVGAGFTALVQSSSATTGILIVLAGQGLLSLEAAIGAALGANIGTCITALLAATGKPREAVRAALVHTLFNVAGVLAWVWFIPQLALVASAIAPAGDSARGLAWAHTIFNVVNMLVLIGFTAPFARLVEWLVPDRPDVVDAEGSPKFLDRALLDTPAIALDAAAREIARLGYRVAGMVESVLPVAIEGPRVKLDALAATDKPVDRLHAAIVDYLGAVSLRRLSPEQSSRLVRLISVANDIEQIADMVARDVVISSQKRLDDRVLVSTATRRVIARFHAEVAAALHGAIEAFETGDAERARQVRGMKGTMRAMGREIALHGIERLTAEAPRRVQTYTREVELVEILDDIFRLTRRIAREVAEAEGANGTLPASEPPPG</sequence>
<dbReference type="Gene3D" id="1.20.58.220">
    <property type="entry name" value="Phosphate transport system protein phou homolog 2, domain 2"/>
    <property type="match status" value="1"/>
</dbReference>
<dbReference type="PANTHER" id="PTHR10010">
    <property type="entry name" value="SOLUTE CARRIER FAMILY 34 SODIUM PHOSPHATE , MEMBER 2-RELATED"/>
    <property type="match status" value="1"/>
</dbReference>
<keyword evidence="4 6" id="KW-1133">Transmembrane helix</keyword>
<evidence type="ECO:0000256" key="1">
    <source>
        <dbReference type="ARBA" id="ARBA00004651"/>
    </source>
</evidence>
<keyword evidence="3 6" id="KW-0812">Transmembrane</keyword>
<keyword evidence="5 6" id="KW-0472">Membrane</keyword>
<dbReference type="Pfam" id="PF02690">
    <property type="entry name" value="Na_Pi_cotrans"/>
    <property type="match status" value="2"/>
</dbReference>
<feature type="transmembrane region" description="Helical" evidence="6">
    <location>
        <begin position="210"/>
        <end position="233"/>
    </location>
</feature>